<organism evidence="1 2">
    <name type="scientific">Isoptericola haloaureus</name>
    <dbReference type="NCBI Taxonomy" id="1542902"/>
    <lineage>
        <taxon>Bacteria</taxon>
        <taxon>Bacillati</taxon>
        <taxon>Actinomycetota</taxon>
        <taxon>Actinomycetes</taxon>
        <taxon>Micrococcales</taxon>
        <taxon>Promicromonosporaceae</taxon>
        <taxon>Isoptericola</taxon>
    </lineage>
</organism>
<gene>
    <name evidence="1" type="ORF">V5O49_00285</name>
</gene>
<comment type="caution">
    <text evidence="1">The sequence shown here is derived from an EMBL/GenBank/DDBJ whole genome shotgun (WGS) entry which is preliminary data.</text>
</comment>
<dbReference type="Proteomes" id="UP001310387">
    <property type="component" value="Unassembled WGS sequence"/>
</dbReference>
<name>A0ABU7Z2A1_9MICO</name>
<feature type="non-terminal residue" evidence="1">
    <location>
        <position position="133"/>
    </location>
</feature>
<reference evidence="1" key="1">
    <citation type="journal article" date="2024" name="Antonie Van Leeuwenhoek">
        <title>Isoptericola haloaureus sp. nov., a dimorphic actinobacterium isolated from mangrove sediments of southeast India, implicating biosaline agricultural significance through nitrogen fixation and salt tolerance genes.</title>
        <authorList>
            <person name="Prathaban M."/>
            <person name="Prathiviraj R."/>
            <person name="Ravichandran M."/>
            <person name="Natarajan S.D."/>
            <person name="Sobanaa M."/>
            <person name="Hari Krishna Kumar S."/>
            <person name="Chandrasekar V."/>
            <person name="Selvin J."/>
        </authorList>
    </citation>
    <scope>NUCLEOTIDE SEQUENCE</scope>
    <source>
        <strain evidence="1">MP1014</strain>
    </source>
</reference>
<dbReference type="EMBL" id="JBAGLP010000089">
    <property type="protein sequence ID" value="MEG3613556.1"/>
    <property type="molecule type" value="Genomic_DNA"/>
</dbReference>
<evidence type="ECO:0000313" key="2">
    <source>
        <dbReference type="Proteomes" id="UP001310387"/>
    </source>
</evidence>
<evidence type="ECO:0000313" key="1">
    <source>
        <dbReference type="EMBL" id="MEG3613556.1"/>
    </source>
</evidence>
<reference evidence="1" key="2">
    <citation type="submission" date="2024-02" db="EMBL/GenBank/DDBJ databases">
        <authorList>
            <person name="Prathaban M."/>
            <person name="Mythili R."/>
            <person name="Sharmila Devi N."/>
            <person name="Sobanaa M."/>
            <person name="Prathiviraj R."/>
            <person name="Selvin J."/>
        </authorList>
    </citation>
    <scope>NUCLEOTIDE SEQUENCE</scope>
    <source>
        <strain evidence="1">MP1014</strain>
    </source>
</reference>
<sequence length="133" mass="13052">MSTIGGATAAHAAPVDSDAAKKLSTGDLGALTDQAKQAPGAAPVVTGDATRLCMAWAVSATRARVLSFVAASEATGAACAAGAPPIGDTSRPPAVATTAARRPAAAEGAAIIGRRAARCLPRMLRAVTFNLSV</sequence>
<protein>
    <submittedName>
        <fullName evidence="1">Uncharacterized protein</fullName>
    </submittedName>
</protein>
<proteinExistence type="predicted"/>
<accession>A0ABU7Z2A1</accession>
<keyword evidence="2" id="KW-1185">Reference proteome</keyword>